<reference evidence="2 3" key="1">
    <citation type="submission" date="2024-09" db="EMBL/GenBank/DDBJ databases">
        <authorList>
            <person name="Sun Q."/>
            <person name="Mori K."/>
        </authorList>
    </citation>
    <scope>NUCLEOTIDE SEQUENCE [LARGE SCALE GENOMIC DNA]</scope>
    <source>
        <strain evidence="2 3">TBRC 1432</strain>
    </source>
</reference>
<comment type="caution">
    <text evidence="2">The sequence shown here is derived from an EMBL/GenBank/DDBJ whole genome shotgun (WGS) entry which is preliminary data.</text>
</comment>
<dbReference type="Proteomes" id="UP001589810">
    <property type="component" value="Unassembled WGS sequence"/>
</dbReference>
<feature type="transmembrane region" description="Helical" evidence="1">
    <location>
        <begin position="54"/>
        <end position="73"/>
    </location>
</feature>
<name>A0ABV6MYK6_9PSEU</name>
<organism evidence="2 3">
    <name type="scientific">Kutzneria chonburiensis</name>
    <dbReference type="NCBI Taxonomy" id="1483604"/>
    <lineage>
        <taxon>Bacteria</taxon>
        <taxon>Bacillati</taxon>
        <taxon>Actinomycetota</taxon>
        <taxon>Actinomycetes</taxon>
        <taxon>Pseudonocardiales</taxon>
        <taxon>Pseudonocardiaceae</taxon>
        <taxon>Kutzneria</taxon>
    </lineage>
</organism>
<evidence type="ECO:0000313" key="3">
    <source>
        <dbReference type="Proteomes" id="UP001589810"/>
    </source>
</evidence>
<gene>
    <name evidence="2" type="ORF">ACFFH7_25505</name>
</gene>
<dbReference type="EMBL" id="JBHLUD010000008">
    <property type="protein sequence ID" value="MFC0544886.1"/>
    <property type="molecule type" value="Genomic_DNA"/>
</dbReference>
<evidence type="ECO:0000313" key="2">
    <source>
        <dbReference type="EMBL" id="MFC0544886.1"/>
    </source>
</evidence>
<keyword evidence="1" id="KW-1133">Transmembrane helix</keyword>
<proteinExistence type="predicted"/>
<keyword evidence="3" id="KW-1185">Reference proteome</keyword>
<dbReference type="RefSeq" id="WP_273936382.1">
    <property type="nucleotide sequence ID" value="NZ_CP097263.1"/>
</dbReference>
<feature type="transmembrane region" description="Helical" evidence="1">
    <location>
        <begin position="28"/>
        <end position="48"/>
    </location>
</feature>
<keyword evidence="1" id="KW-0812">Transmembrane</keyword>
<sequence>MTARLPDGRTPRGLRPNGMVRTTGWLQFGRVPVSSGVWPALAMGLLALPFGVPWLPIPGAVTGFGLWVVWIRYVQPSSRVVNLDSAPASELRPDDWFRPYGGIGPAAQVADTRPEPDDLVRITLRGGRELTLSPDYRVRRVRLRS</sequence>
<protein>
    <submittedName>
        <fullName evidence="2">Uncharacterized protein</fullName>
    </submittedName>
</protein>
<accession>A0ABV6MYK6</accession>
<evidence type="ECO:0000256" key="1">
    <source>
        <dbReference type="SAM" id="Phobius"/>
    </source>
</evidence>
<keyword evidence="1" id="KW-0472">Membrane</keyword>